<feature type="domain" description="NACHT-NTPase and P-loop NTPases N-terminal" evidence="2">
    <location>
        <begin position="13"/>
        <end position="131"/>
    </location>
</feature>
<proteinExistence type="predicted"/>
<dbReference type="Proteomes" id="UP000664203">
    <property type="component" value="Unassembled WGS sequence"/>
</dbReference>
<dbReference type="InterPro" id="IPR053137">
    <property type="entry name" value="NLR-like"/>
</dbReference>
<keyword evidence="4" id="KW-1185">Reference proteome</keyword>
<dbReference type="OrthoDB" id="1577640at2759"/>
<feature type="chain" id="PRO_5034134326" description="NACHT-NTPase and P-loop NTPases N-terminal domain-containing protein" evidence="1">
    <location>
        <begin position="19"/>
        <end position="469"/>
    </location>
</feature>
<dbReference type="Pfam" id="PF17107">
    <property type="entry name" value="SesA"/>
    <property type="match status" value="1"/>
</dbReference>
<accession>A0A8H3E9K1</accession>
<dbReference type="InterPro" id="IPR031352">
    <property type="entry name" value="SesA"/>
</dbReference>
<gene>
    <name evidence="3" type="ORF">ALECFALPRED_000028</name>
</gene>
<dbReference type="EMBL" id="CAJPDR010000001">
    <property type="protein sequence ID" value="CAF9902806.1"/>
    <property type="molecule type" value="Genomic_DNA"/>
</dbReference>
<dbReference type="SUPFAM" id="SSF52540">
    <property type="entry name" value="P-loop containing nucleoside triphosphate hydrolases"/>
    <property type="match status" value="1"/>
</dbReference>
<evidence type="ECO:0000256" key="1">
    <source>
        <dbReference type="SAM" id="SignalP"/>
    </source>
</evidence>
<dbReference type="PANTHER" id="PTHR46082">
    <property type="entry name" value="ATP/GTP-BINDING PROTEIN-RELATED"/>
    <property type="match status" value="1"/>
</dbReference>
<dbReference type="PANTHER" id="PTHR46082:SF6">
    <property type="entry name" value="AAA+ ATPASE DOMAIN-CONTAINING PROTEIN-RELATED"/>
    <property type="match status" value="1"/>
</dbReference>
<dbReference type="InterPro" id="IPR027417">
    <property type="entry name" value="P-loop_NTPase"/>
</dbReference>
<protein>
    <recommendedName>
        <fullName evidence="2">NACHT-NTPase and P-loop NTPases N-terminal domain-containing protein</fullName>
    </recommendedName>
</protein>
<keyword evidence="1" id="KW-0732">Signal</keyword>
<organism evidence="3 4">
    <name type="scientific">Alectoria fallacina</name>
    <dbReference type="NCBI Taxonomy" id="1903189"/>
    <lineage>
        <taxon>Eukaryota</taxon>
        <taxon>Fungi</taxon>
        <taxon>Dikarya</taxon>
        <taxon>Ascomycota</taxon>
        <taxon>Pezizomycotina</taxon>
        <taxon>Lecanoromycetes</taxon>
        <taxon>OSLEUM clade</taxon>
        <taxon>Lecanoromycetidae</taxon>
        <taxon>Lecanorales</taxon>
        <taxon>Lecanorineae</taxon>
        <taxon>Parmeliaceae</taxon>
        <taxon>Alectoria</taxon>
    </lineage>
</organism>
<dbReference type="Gene3D" id="3.40.50.300">
    <property type="entry name" value="P-loop containing nucleotide triphosphate hydrolases"/>
    <property type="match status" value="1"/>
</dbReference>
<name>A0A8H3E9K1_9LECA</name>
<evidence type="ECO:0000259" key="2">
    <source>
        <dbReference type="Pfam" id="PF17107"/>
    </source>
</evidence>
<evidence type="ECO:0000313" key="3">
    <source>
        <dbReference type="EMBL" id="CAF9902806.1"/>
    </source>
</evidence>
<evidence type="ECO:0000313" key="4">
    <source>
        <dbReference type="Proteomes" id="UP000664203"/>
    </source>
</evidence>
<comment type="caution">
    <text evidence="3">The sequence shown here is derived from an EMBL/GenBank/DDBJ whole genome shotgun (WGS) entry which is preliminary data.</text>
</comment>
<sequence>MSGAEALVVINIITSVVALVDFSRKVVSQVKEYGEKADEVPEAFRDIETTLPLFANTLSQVQWRVERKDVDEDSCRALSPVLKGCERKLEQLKAVFDDVLVQKNASKMERGWKAIKSARKEKEVKEIVQTLDRFSLHLNPYNLSGLVGLKDMQLLTSVMASTSVEQPAAKPPKTYFMVPVQFSNEFTGREEVMTSLEERLCLDDQYSRLVLIGLGGMGKTKIALQYAQRFKSDLEVSVYWLGIPGSESPEANILELVKDRLESADFGKWLMILDNADDEEIMYGQGSARLCQYLPRSYRGSILLTSRFGHVGRKFAKTNIIELPSMTLADSTSLLISLLGNNFPYISKESCIELVEELSRTPLAIVQAASFMLENDVSFNNYLEMFRQSDTSQVRLLSEEFEDEVRDSQSNNPIATTWVISFEYIRSHFPQAAELLSIMSMADAQAIPGFLIQRDGGDIISFSKAIGTL</sequence>
<feature type="signal peptide" evidence="1">
    <location>
        <begin position="1"/>
        <end position="18"/>
    </location>
</feature>
<reference evidence="3" key="1">
    <citation type="submission" date="2021-03" db="EMBL/GenBank/DDBJ databases">
        <authorList>
            <person name="Tagirdzhanova G."/>
        </authorList>
    </citation>
    <scope>NUCLEOTIDE SEQUENCE</scope>
</reference>
<dbReference type="AlphaFoldDB" id="A0A8H3E9K1"/>